<dbReference type="SUPFAM" id="SSF51246">
    <property type="entry name" value="Rudiment single hybrid motif"/>
    <property type="match status" value="1"/>
</dbReference>
<keyword evidence="5" id="KW-0092">Biotin</keyword>
<keyword evidence="4 6" id="KW-0067">ATP-binding</keyword>
<dbReference type="GO" id="GO:0046872">
    <property type="term" value="F:metal ion binding"/>
    <property type="evidence" value="ECO:0007669"/>
    <property type="project" value="InterPro"/>
</dbReference>
<dbReference type="AlphaFoldDB" id="A0A6B1DUU5"/>
<evidence type="ECO:0000256" key="1">
    <source>
        <dbReference type="ARBA" id="ARBA00013263"/>
    </source>
</evidence>
<evidence type="ECO:0000256" key="6">
    <source>
        <dbReference type="PROSITE-ProRule" id="PRU00409"/>
    </source>
</evidence>
<dbReference type="InterPro" id="IPR005479">
    <property type="entry name" value="CPAse_ATP-bd"/>
</dbReference>
<dbReference type="EMBL" id="VXPY01000098">
    <property type="protein sequence ID" value="MYD91489.1"/>
    <property type="molecule type" value="Genomic_DNA"/>
</dbReference>
<feature type="compositionally biased region" description="Basic residues" evidence="7">
    <location>
        <begin position="489"/>
        <end position="504"/>
    </location>
</feature>
<gene>
    <name evidence="10" type="ORF">F4Y08_14350</name>
</gene>
<evidence type="ECO:0000256" key="2">
    <source>
        <dbReference type="ARBA" id="ARBA00022598"/>
    </source>
</evidence>
<dbReference type="InterPro" id="IPR016185">
    <property type="entry name" value="PreATP-grasp_dom_sf"/>
</dbReference>
<dbReference type="GO" id="GO:0005524">
    <property type="term" value="F:ATP binding"/>
    <property type="evidence" value="ECO:0007669"/>
    <property type="project" value="UniProtKB-UniRule"/>
</dbReference>
<proteinExistence type="predicted"/>
<keyword evidence="2" id="KW-0436">Ligase</keyword>
<dbReference type="Pfam" id="PF00289">
    <property type="entry name" value="Biotin_carb_N"/>
    <property type="match status" value="1"/>
</dbReference>
<dbReference type="InterPro" id="IPR050856">
    <property type="entry name" value="Biotin_carboxylase_complex"/>
</dbReference>
<protein>
    <recommendedName>
        <fullName evidence="1">biotin carboxylase</fullName>
        <ecNumber evidence="1">6.3.4.14</ecNumber>
    </recommendedName>
</protein>
<dbReference type="SMART" id="SM00878">
    <property type="entry name" value="Biotin_carb_C"/>
    <property type="match status" value="1"/>
</dbReference>
<accession>A0A6B1DUU5</accession>
<dbReference type="NCBIfam" id="NF006367">
    <property type="entry name" value="PRK08591.1"/>
    <property type="match status" value="1"/>
</dbReference>
<evidence type="ECO:0000256" key="3">
    <source>
        <dbReference type="ARBA" id="ARBA00022741"/>
    </source>
</evidence>
<dbReference type="GO" id="GO:0004075">
    <property type="term" value="F:biotin carboxylase activity"/>
    <property type="evidence" value="ECO:0007669"/>
    <property type="project" value="UniProtKB-EC"/>
</dbReference>
<dbReference type="FunFam" id="3.30.1490.20:FF:000003">
    <property type="entry name" value="acetyl-CoA carboxylase isoform X1"/>
    <property type="match status" value="1"/>
</dbReference>
<dbReference type="InterPro" id="IPR005482">
    <property type="entry name" value="Biotin_COase_C"/>
</dbReference>
<dbReference type="PROSITE" id="PS00866">
    <property type="entry name" value="CPSASE_1"/>
    <property type="match status" value="1"/>
</dbReference>
<dbReference type="FunFam" id="3.30.470.20:FF:000028">
    <property type="entry name" value="Methylcrotonoyl-CoA carboxylase subunit alpha, mitochondrial"/>
    <property type="match status" value="1"/>
</dbReference>
<evidence type="ECO:0000259" key="8">
    <source>
        <dbReference type="PROSITE" id="PS50975"/>
    </source>
</evidence>
<dbReference type="PROSITE" id="PS50975">
    <property type="entry name" value="ATP_GRASP"/>
    <property type="match status" value="1"/>
</dbReference>
<dbReference type="PROSITE" id="PS50979">
    <property type="entry name" value="BC"/>
    <property type="match status" value="1"/>
</dbReference>
<evidence type="ECO:0000256" key="5">
    <source>
        <dbReference type="ARBA" id="ARBA00023267"/>
    </source>
</evidence>
<sequence length="504" mass="55788">MFRKVLIANRGEVAVRVIRSCQERGIRTVAIFSDADRAALHVRYADEAYRVGGPASADSYLRIDRIVDVARRAGVDAVHPGYGFLAENPEFAHAVADAGMVFVGPSPDAIATMGDKVAARQAIQAFDVPILPGTPGGLDDAELRGRAGEIGFPLMIKASAGGGGKGMRIVDREEGFDAALATARRESAASFGNDNVYLEKYVANSRHIEIQILADRFGETIHLGERECSIQRRHQKLIEEAPSVVSSPELREAMGRAAIQAAVSVGYRNAGTVEFLFDGASAEFYFLEMNTRLQVEHPVTELVTGVDIVREQFAIADGRHLRHRQSDIQSSGWAIECRITAEDPFRNFLPNSGVVSFVQEPTGPGVRVESSLYRGCPVDLYYDPMVAKLVVWGETRAEAIMRMRRALSEYRIVGIKTSIPFHISVMKSTEFMMGHFDTGFIDRRQLQDDAEERERNTRVAAVAAAMVIHAEQRQAVHMRSRGDDQSRRDRWRRTGRLRATRGLS</sequence>
<feature type="region of interest" description="Disordered" evidence="7">
    <location>
        <begin position="474"/>
        <end position="504"/>
    </location>
</feature>
<dbReference type="PANTHER" id="PTHR18866:SF33">
    <property type="entry name" value="METHYLCROTONOYL-COA CARBOXYLASE SUBUNIT ALPHA, MITOCHONDRIAL-RELATED"/>
    <property type="match status" value="1"/>
</dbReference>
<dbReference type="EC" id="6.3.4.14" evidence="1"/>
<feature type="domain" description="ATP-grasp" evidence="8">
    <location>
        <begin position="120"/>
        <end position="317"/>
    </location>
</feature>
<dbReference type="PROSITE" id="PS00867">
    <property type="entry name" value="CPSASE_2"/>
    <property type="match status" value="1"/>
</dbReference>
<keyword evidence="3 6" id="KW-0547">Nucleotide-binding</keyword>
<dbReference type="InterPro" id="IPR011761">
    <property type="entry name" value="ATP-grasp"/>
</dbReference>
<feature type="domain" description="Biotin carboxylation" evidence="9">
    <location>
        <begin position="1"/>
        <end position="446"/>
    </location>
</feature>
<dbReference type="InterPro" id="IPR011054">
    <property type="entry name" value="Rudment_hybrid_motif"/>
</dbReference>
<evidence type="ECO:0000256" key="7">
    <source>
        <dbReference type="SAM" id="MobiDB-lite"/>
    </source>
</evidence>
<dbReference type="Pfam" id="PF02785">
    <property type="entry name" value="Biotin_carb_C"/>
    <property type="match status" value="1"/>
</dbReference>
<evidence type="ECO:0000256" key="4">
    <source>
        <dbReference type="ARBA" id="ARBA00022840"/>
    </source>
</evidence>
<name>A0A6B1DUU5_9CHLR</name>
<dbReference type="SUPFAM" id="SSF56059">
    <property type="entry name" value="Glutathione synthetase ATP-binding domain-like"/>
    <property type="match status" value="1"/>
</dbReference>
<evidence type="ECO:0000313" key="10">
    <source>
        <dbReference type="EMBL" id="MYD91489.1"/>
    </source>
</evidence>
<dbReference type="InterPro" id="IPR005481">
    <property type="entry name" value="BC-like_N"/>
</dbReference>
<dbReference type="FunFam" id="3.40.50.20:FF:000010">
    <property type="entry name" value="Propionyl-CoA carboxylase subunit alpha"/>
    <property type="match status" value="1"/>
</dbReference>
<reference evidence="10" key="1">
    <citation type="submission" date="2019-09" db="EMBL/GenBank/DDBJ databases">
        <title>Characterisation of the sponge microbiome using genome-centric metagenomics.</title>
        <authorList>
            <person name="Engelberts J.P."/>
            <person name="Robbins S.J."/>
            <person name="De Goeij J.M."/>
            <person name="Aranda M."/>
            <person name="Bell S.C."/>
            <person name="Webster N.S."/>
        </authorList>
    </citation>
    <scope>NUCLEOTIDE SEQUENCE</scope>
    <source>
        <strain evidence="10">SB0662_bin_9</strain>
    </source>
</reference>
<organism evidence="10">
    <name type="scientific">Caldilineaceae bacterium SB0662_bin_9</name>
    <dbReference type="NCBI Taxonomy" id="2605258"/>
    <lineage>
        <taxon>Bacteria</taxon>
        <taxon>Bacillati</taxon>
        <taxon>Chloroflexota</taxon>
        <taxon>Caldilineae</taxon>
        <taxon>Caldilineales</taxon>
        <taxon>Caldilineaceae</taxon>
    </lineage>
</organism>
<comment type="caution">
    <text evidence="10">The sequence shown here is derived from an EMBL/GenBank/DDBJ whole genome shotgun (WGS) entry which is preliminary data.</text>
</comment>
<dbReference type="InterPro" id="IPR011764">
    <property type="entry name" value="Biotin_carboxylation_dom"/>
</dbReference>
<dbReference type="Pfam" id="PF02786">
    <property type="entry name" value="CPSase_L_D2"/>
    <property type="match status" value="1"/>
</dbReference>
<feature type="compositionally biased region" description="Basic and acidic residues" evidence="7">
    <location>
        <begin position="474"/>
        <end position="488"/>
    </location>
</feature>
<dbReference type="SUPFAM" id="SSF52440">
    <property type="entry name" value="PreATP-grasp domain"/>
    <property type="match status" value="1"/>
</dbReference>
<dbReference type="Gene3D" id="3.30.470.20">
    <property type="entry name" value="ATP-grasp fold, B domain"/>
    <property type="match status" value="1"/>
</dbReference>
<evidence type="ECO:0000259" key="9">
    <source>
        <dbReference type="PROSITE" id="PS50979"/>
    </source>
</evidence>
<dbReference type="PANTHER" id="PTHR18866">
    <property type="entry name" value="CARBOXYLASE:PYRUVATE/ACETYL-COA/PROPIONYL-COA CARBOXYLASE"/>
    <property type="match status" value="1"/>
</dbReference>